<comment type="caution">
    <text evidence="2">The sequence shown here is derived from an EMBL/GenBank/DDBJ whole genome shotgun (WGS) entry which is preliminary data.</text>
</comment>
<proteinExistence type="predicted"/>
<evidence type="ECO:0000313" key="3">
    <source>
        <dbReference type="Proteomes" id="UP000028013"/>
    </source>
</evidence>
<evidence type="ECO:0000313" key="2">
    <source>
        <dbReference type="EMBL" id="KDS58762.1"/>
    </source>
</evidence>
<dbReference type="AlphaFoldDB" id="A0A078S9P7"/>
<keyword evidence="1" id="KW-0472">Membrane</keyword>
<gene>
    <name evidence="2" type="ORF">M094_3693</name>
</gene>
<keyword evidence="1" id="KW-1133">Transmembrane helix</keyword>
<name>A0A078S9P7_BACUN</name>
<protein>
    <submittedName>
        <fullName evidence="2">Uncharacterized protein</fullName>
    </submittedName>
</protein>
<accession>A0A078S9P7</accession>
<feature type="transmembrane region" description="Helical" evidence="1">
    <location>
        <begin position="15"/>
        <end position="35"/>
    </location>
</feature>
<dbReference type="Proteomes" id="UP000028013">
    <property type="component" value="Unassembled WGS sequence"/>
</dbReference>
<dbReference type="EMBL" id="JNHN01000072">
    <property type="protein sequence ID" value="KDS58762.1"/>
    <property type="molecule type" value="Genomic_DNA"/>
</dbReference>
<sequence length="51" mass="6065">MTNIRQALKKVQKYCFCYFYFYTFSIPILFTTHYFCAKTTSQITTKGKSSD</sequence>
<keyword evidence="1" id="KW-0812">Transmembrane</keyword>
<organism evidence="2 3">
    <name type="scientific">Bacteroides uniformis str. 3978 T3 ii</name>
    <dbReference type="NCBI Taxonomy" id="1339349"/>
    <lineage>
        <taxon>Bacteria</taxon>
        <taxon>Pseudomonadati</taxon>
        <taxon>Bacteroidota</taxon>
        <taxon>Bacteroidia</taxon>
        <taxon>Bacteroidales</taxon>
        <taxon>Bacteroidaceae</taxon>
        <taxon>Bacteroides</taxon>
    </lineage>
</organism>
<evidence type="ECO:0000256" key="1">
    <source>
        <dbReference type="SAM" id="Phobius"/>
    </source>
</evidence>
<reference evidence="2 3" key="1">
    <citation type="submission" date="2014-04" db="EMBL/GenBank/DDBJ databases">
        <authorList>
            <person name="Sears C."/>
            <person name="Carroll K."/>
            <person name="Sack B.R."/>
            <person name="Qadri F."/>
            <person name="Myers L.L."/>
            <person name="Chung G.-T."/>
            <person name="Escheverria P."/>
            <person name="Fraser C.M."/>
            <person name="Sadzewicz L."/>
            <person name="Shefchek K.A."/>
            <person name="Tallon L."/>
            <person name="Das S.P."/>
            <person name="Daugherty S."/>
            <person name="Mongodin E.F."/>
        </authorList>
    </citation>
    <scope>NUCLEOTIDE SEQUENCE [LARGE SCALE GENOMIC DNA]</scope>
    <source>
        <strain evidence="2 3">3978 T3 ii</strain>
    </source>
</reference>